<comment type="caution">
    <text evidence="2">The sequence shown here is derived from an EMBL/GenBank/DDBJ whole genome shotgun (WGS) entry which is preliminary data.</text>
</comment>
<proteinExistence type="predicted"/>
<protein>
    <submittedName>
        <fullName evidence="2">Uncharacterized protein</fullName>
    </submittedName>
</protein>
<feature type="compositionally biased region" description="Basic and acidic residues" evidence="1">
    <location>
        <begin position="89"/>
        <end position="99"/>
    </location>
</feature>
<dbReference type="Proteomes" id="UP000005951">
    <property type="component" value="Unassembled WGS sequence"/>
</dbReference>
<dbReference type="EMBL" id="AJYC02000191">
    <property type="protein sequence ID" value="EKT76823.1"/>
    <property type="molecule type" value="Genomic_DNA"/>
</dbReference>
<dbReference type="AlphaFoldDB" id="K8X5U9"/>
<sequence length="99" mass="10880">MGRHGIWRNLENSSSETLDLTDITPVAPQEEFVSTRGPVEPARRIETGDHVMTIGVVAQIERSDSASRVDTATTMHPESGAGVRPSHIRAVDRYREGAR</sequence>
<reference evidence="2 3" key="1">
    <citation type="journal article" date="2013" name="Genome Announc.">
        <title>Draft Genome Sequence of Rhodococcus opacus Strain M213 Shows a Diverse Catabolic Potential.</title>
        <authorList>
            <person name="Pathak A."/>
            <person name="Green S.J."/>
            <person name="Ogram A."/>
            <person name="Chauhan A."/>
        </authorList>
    </citation>
    <scope>NUCLEOTIDE SEQUENCE [LARGE SCALE GENOMIC DNA]</scope>
    <source>
        <strain evidence="2 3">M213</strain>
    </source>
</reference>
<evidence type="ECO:0000256" key="1">
    <source>
        <dbReference type="SAM" id="MobiDB-lite"/>
    </source>
</evidence>
<accession>K8X5U9</accession>
<feature type="region of interest" description="Disordered" evidence="1">
    <location>
        <begin position="63"/>
        <end position="99"/>
    </location>
</feature>
<evidence type="ECO:0000313" key="3">
    <source>
        <dbReference type="Proteomes" id="UP000005951"/>
    </source>
</evidence>
<organism evidence="2 3">
    <name type="scientific">Rhodococcus opacus M213</name>
    <dbReference type="NCBI Taxonomy" id="1129896"/>
    <lineage>
        <taxon>Bacteria</taxon>
        <taxon>Bacillati</taxon>
        <taxon>Actinomycetota</taxon>
        <taxon>Actinomycetes</taxon>
        <taxon>Mycobacteriales</taxon>
        <taxon>Nocardiaceae</taxon>
        <taxon>Rhodococcus</taxon>
    </lineage>
</organism>
<evidence type="ECO:0000313" key="2">
    <source>
        <dbReference type="EMBL" id="EKT76823.1"/>
    </source>
</evidence>
<name>K8X5U9_RHOOP</name>
<gene>
    <name evidence="2" type="ORF">WSS_A40795</name>
</gene>